<dbReference type="PIRSF" id="PIRSF006169">
    <property type="entry name" value="UCP006169"/>
    <property type="match status" value="1"/>
</dbReference>
<sequence>MIIPYDSLEKTTLINVIESFVLREGTDYGDVEKTLEEKVEDVYRQLKAGEVFIQYSEEFDSVNIVFKDHLQK</sequence>
<evidence type="ECO:0000256" key="1">
    <source>
        <dbReference type="ARBA" id="ARBA00006450"/>
    </source>
</evidence>
<dbReference type="Pfam" id="PF06794">
    <property type="entry name" value="UPF0270"/>
    <property type="match status" value="1"/>
</dbReference>
<dbReference type="InterPro" id="IPR036685">
    <property type="entry name" value="YehU-like_sf"/>
</dbReference>
<dbReference type="NCBIfam" id="NF003438">
    <property type="entry name" value="PRK04966.1"/>
    <property type="match status" value="1"/>
</dbReference>
<organism evidence="2 3">
    <name type="scientific">Agaribacter flavus</name>
    <dbReference type="NCBI Taxonomy" id="1902781"/>
    <lineage>
        <taxon>Bacteria</taxon>
        <taxon>Pseudomonadati</taxon>
        <taxon>Pseudomonadota</taxon>
        <taxon>Gammaproteobacteria</taxon>
        <taxon>Alteromonadales</taxon>
        <taxon>Alteromonadaceae</taxon>
        <taxon>Agaribacter</taxon>
    </lineage>
</organism>
<proteinExistence type="inferred from homology"/>
<dbReference type="Gene3D" id="1.10.10.610">
    <property type="entry name" value="YehU-like"/>
    <property type="match status" value="1"/>
</dbReference>
<dbReference type="EMBL" id="JBHRSW010000029">
    <property type="protein sequence ID" value="MFC3122621.1"/>
    <property type="molecule type" value="Genomic_DNA"/>
</dbReference>
<comment type="similarity">
    <text evidence="1">Belongs to the UPF0270 family.</text>
</comment>
<protein>
    <submittedName>
        <fullName evidence="2">YheU family protein</fullName>
    </submittedName>
</protein>
<comment type="caution">
    <text evidence="2">The sequence shown here is derived from an EMBL/GenBank/DDBJ whole genome shotgun (WGS) entry which is preliminary data.</text>
</comment>
<dbReference type="InterPro" id="IPR010648">
    <property type="entry name" value="UPF0270"/>
</dbReference>
<reference evidence="3" key="1">
    <citation type="journal article" date="2019" name="Int. J. Syst. Evol. Microbiol.">
        <title>The Global Catalogue of Microorganisms (GCM) 10K type strain sequencing project: providing services to taxonomists for standard genome sequencing and annotation.</title>
        <authorList>
            <consortium name="The Broad Institute Genomics Platform"/>
            <consortium name="The Broad Institute Genome Sequencing Center for Infectious Disease"/>
            <person name="Wu L."/>
            <person name="Ma J."/>
        </authorList>
    </citation>
    <scope>NUCLEOTIDE SEQUENCE [LARGE SCALE GENOMIC DNA]</scope>
    <source>
        <strain evidence="3">KCTC 52473</strain>
    </source>
</reference>
<keyword evidence="3" id="KW-1185">Reference proteome</keyword>
<dbReference type="Proteomes" id="UP001595478">
    <property type="component" value="Unassembled WGS sequence"/>
</dbReference>
<evidence type="ECO:0000313" key="2">
    <source>
        <dbReference type="EMBL" id="MFC3122621.1"/>
    </source>
</evidence>
<name>A0ABV7FVX3_9ALTE</name>
<dbReference type="RefSeq" id="WP_376920748.1">
    <property type="nucleotide sequence ID" value="NZ_JBHRSW010000029.1"/>
</dbReference>
<evidence type="ECO:0000313" key="3">
    <source>
        <dbReference type="Proteomes" id="UP001595478"/>
    </source>
</evidence>
<accession>A0ABV7FVX3</accession>
<gene>
    <name evidence="2" type="ORF">ACFOHL_13430</name>
</gene>
<dbReference type="SUPFAM" id="SSF118001">
    <property type="entry name" value="YehU-like"/>
    <property type="match status" value="1"/>
</dbReference>